<dbReference type="Gene3D" id="3.40.1190.20">
    <property type="match status" value="1"/>
</dbReference>
<evidence type="ECO:0000259" key="11">
    <source>
        <dbReference type="Pfam" id="PF00294"/>
    </source>
</evidence>
<keyword evidence="10" id="KW-0460">Magnesium</keyword>
<evidence type="ECO:0000256" key="1">
    <source>
        <dbReference type="ARBA" id="ARBA00004801"/>
    </source>
</evidence>
<comment type="pathway">
    <text evidence="1 10">Purine metabolism; AMP biosynthesis via salvage pathway; AMP from adenosine: step 1/1.</text>
</comment>
<dbReference type="InterPro" id="IPR011611">
    <property type="entry name" value="PfkB_dom"/>
</dbReference>
<dbReference type="OrthoDB" id="432447at2759"/>
<dbReference type="GO" id="GO:0006166">
    <property type="term" value="P:purine ribonucleoside salvage"/>
    <property type="evidence" value="ECO:0007669"/>
    <property type="project" value="UniProtKB-KW"/>
</dbReference>
<evidence type="ECO:0000256" key="6">
    <source>
        <dbReference type="ARBA" id="ARBA00022741"/>
    </source>
</evidence>
<dbReference type="GO" id="GO:0005634">
    <property type="term" value="C:nucleus"/>
    <property type="evidence" value="ECO:0007669"/>
    <property type="project" value="UniProtKB-SubCell"/>
</dbReference>
<dbReference type="GO" id="GO:0006144">
    <property type="term" value="P:purine nucleobase metabolic process"/>
    <property type="evidence" value="ECO:0007669"/>
    <property type="project" value="TreeGrafter"/>
</dbReference>
<dbReference type="InterPro" id="IPR001805">
    <property type="entry name" value="Adenokinase"/>
</dbReference>
<dbReference type="Gene3D" id="3.30.1110.10">
    <property type="match status" value="1"/>
</dbReference>
<dbReference type="GO" id="GO:0044209">
    <property type="term" value="P:AMP salvage"/>
    <property type="evidence" value="ECO:0007669"/>
    <property type="project" value="UniProtKB-UniRule"/>
</dbReference>
<protein>
    <recommendedName>
        <fullName evidence="3 10">Adenosine kinase</fullName>
        <shortName evidence="10">AK</shortName>
        <ecNumber evidence="3 10">2.7.1.20</ecNumber>
    </recommendedName>
    <alternativeName>
        <fullName evidence="10">Adenosine 5'-phosphotransferase</fullName>
    </alternativeName>
</protein>
<evidence type="ECO:0000313" key="13">
    <source>
        <dbReference type="RefSeq" id="XP_030384918.1"/>
    </source>
</evidence>
<organism evidence="12 13">
    <name type="scientific">Drosophila lebanonensis</name>
    <name type="common">Fruit fly</name>
    <name type="synonym">Scaptodrosophila lebanonensis</name>
    <dbReference type="NCBI Taxonomy" id="7225"/>
    <lineage>
        <taxon>Eukaryota</taxon>
        <taxon>Metazoa</taxon>
        <taxon>Ecdysozoa</taxon>
        <taxon>Arthropoda</taxon>
        <taxon>Hexapoda</taxon>
        <taxon>Insecta</taxon>
        <taxon>Pterygota</taxon>
        <taxon>Neoptera</taxon>
        <taxon>Endopterygota</taxon>
        <taxon>Diptera</taxon>
        <taxon>Brachycera</taxon>
        <taxon>Muscomorpha</taxon>
        <taxon>Ephydroidea</taxon>
        <taxon>Drosophilidae</taxon>
        <taxon>Scaptodrosophila</taxon>
    </lineage>
</organism>
<dbReference type="SUPFAM" id="SSF53613">
    <property type="entry name" value="Ribokinase-like"/>
    <property type="match status" value="1"/>
</dbReference>
<comment type="similarity">
    <text evidence="2 10">Belongs to the carbohydrate kinase PfkB family.</text>
</comment>
<dbReference type="InterPro" id="IPR002173">
    <property type="entry name" value="Carboh/pur_kinase_PfkB_CS"/>
</dbReference>
<dbReference type="AlphaFoldDB" id="A0A6J2UBW5"/>
<evidence type="ECO:0000256" key="2">
    <source>
        <dbReference type="ARBA" id="ARBA00010688"/>
    </source>
</evidence>
<dbReference type="Proteomes" id="UP000504634">
    <property type="component" value="Unplaced"/>
</dbReference>
<keyword evidence="10" id="KW-0539">Nucleus</keyword>
<feature type="active site" description="Proton acceptor" evidence="9">
    <location>
        <position position="323"/>
    </location>
</feature>
<dbReference type="GO" id="GO:0005524">
    <property type="term" value="F:ATP binding"/>
    <property type="evidence" value="ECO:0007669"/>
    <property type="project" value="UniProtKB-UniRule"/>
</dbReference>
<dbReference type="GO" id="GO:0004001">
    <property type="term" value="F:adenosine kinase activity"/>
    <property type="evidence" value="ECO:0007669"/>
    <property type="project" value="UniProtKB-UniRule"/>
</dbReference>
<dbReference type="EC" id="2.7.1.20" evidence="3 10"/>
<dbReference type="CTD" id="44750"/>
<dbReference type="UniPathway" id="UPA00588">
    <property type="reaction ID" value="UER00659"/>
</dbReference>
<evidence type="ECO:0000256" key="5">
    <source>
        <dbReference type="ARBA" id="ARBA00022726"/>
    </source>
</evidence>
<feature type="domain" description="Carbohydrate kinase PfkB" evidence="11">
    <location>
        <begin position="80"/>
        <end position="361"/>
    </location>
</feature>
<evidence type="ECO:0000256" key="8">
    <source>
        <dbReference type="ARBA" id="ARBA00022840"/>
    </source>
</evidence>
<dbReference type="CDD" id="cd01168">
    <property type="entry name" value="adenosine_kinase"/>
    <property type="match status" value="1"/>
</dbReference>
<keyword evidence="12" id="KW-1185">Reference proteome</keyword>
<evidence type="ECO:0000256" key="10">
    <source>
        <dbReference type="RuleBase" id="RU368116"/>
    </source>
</evidence>
<sequence length="362" mass="40385">MELLKFAYEKIFGADTETEGQCAPCQVVCFGNVLLDHTFQLDDPELLQRHNLEPGSKGEMELEEIEKLVTDASNSAKCLVNPGGSALNTTRILKKLGTEAQFFGSVGSDKRAEQLRDVLREQCINARLQTIDDTHTGQCICFIYKDNPTMYANIGASEKFSLEEISRIANNNEQTFLRPIERKQILYIEGFFLTRRTDVCGHLVENYVRSRRRLAVNLSAPYIVQQQSKTLLKLIERAYFVFGNLKEFEALCDVTDCKSVETLGRQLLEQSSGPKIILVTNGASGVRLITNYVGEKEPAGIVLIEDFKAPRVENVVDATGAGDAFVAGFFHNWLQKRSITECVRNAMDVAATVITQLGCNLP</sequence>
<dbReference type="PANTHER" id="PTHR45769">
    <property type="entry name" value="ADENOSINE KINASE"/>
    <property type="match status" value="1"/>
</dbReference>
<dbReference type="InterPro" id="IPR029056">
    <property type="entry name" value="Ribokinase-like"/>
</dbReference>
<dbReference type="RefSeq" id="XP_030384918.1">
    <property type="nucleotide sequence ID" value="XM_030529058.1"/>
</dbReference>
<name>A0A6J2UBW5_DROLE</name>
<keyword evidence="4 10" id="KW-0808">Transferase</keyword>
<dbReference type="GeneID" id="115632088"/>
<proteinExistence type="inferred from homology"/>
<gene>
    <name evidence="13" type="primary">LOC115632088</name>
</gene>
<dbReference type="PANTHER" id="PTHR45769:SF5">
    <property type="entry name" value="ADENOSINE KINASE"/>
    <property type="match status" value="1"/>
</dbReference>
<keyword evidence="8 10" id="KW-0067">ATP-binding</keyword>
<keyword evidence="6 10" id="KW-0547">Nucleotide-binding</keyword>
<evidence type="ECO:0000256" key="3">
    <source>
        <dbReference type="ARBA" id="ARBA00012119"/>
    </source>
</evidence>
<dbReference type="PROSITE" id="PS00583">
    <property type="entry name" value="PFKB_KINASES_1"/>
    <property type="match status" value="1"/>
</dbReference>
<reference evidence="13" key="1">
    <citation type="submission" date="2025-08" db="UniProtKB">
        <authorList>
            <consortium name="RefSeq"/>
        </authorList>
    </citation>
    <scope>IDENTIFICATION</scope>
    <source>
        <strain evidence="13">11010-0011.00</strain>
        <tissue evidence="13">Whole body</tissue>
    </source>
</reference>
<comment type="function">
    <text evidence="10">ATP dependent phosphorylation of adenosine and other related nucleoside analogs to monophosphate derivatives.</text>
</comment>
<comment type="catalytic activity">
    <reaction evidence="10">
        <text>adenosine + ATP = AMP + ADP + H(+)</text>
        <dbReference type="Rhea" id="RHEA:20824"/>
        <dbReference type="ChEBI" id="CHEBI:15378"/>
        <dbReference type="ChEBI" id="CHEBI:16335"/>
        <dbReference type="ChEBI" id="CHEBI:30616"/>
        <dbReference type="ChEBI" id="CHEBI:456215"/>
        <dbReference type="ChEBI" id="CHEBI:456216"/>
        <dbReference type="EC" id="2.7.1.20"/>
    </reaction>
</comment>
<evidence type="ECO:0000256" key="4">
    <source>
        <dbReference type="ARBA" id="ARBA00022679"/>
    </source>
</evidence>
<evidence type="ECO:0000256" key="9">
    <source>
        <dbReference type="PIRSR" id="PIRSR601805-1"/>
    </source>
</evidence>
<keyword evidence="7 10" id="KW-0418">Kinase</keyword>
<evidence type="ECO:0000256" key="7">
    <source>
        <dbReference type="ARBA" id="ARBA00022777"/>
    </source>
</evidence>
<dbReference type="GO" id="GO:0005829">
    <property type="term" value="C:cytosol"/>
    <property type="evidence" value="ECO:0007669"/>
    <property type="project" value="TreeGrafter"/>
</dbReference>
<comment type="cofactor">
    <cofactor evidence="10">
        <name>Mg(2+)</name>
        <dbReference type="ChEBI" id="CHEBI:18420"/>
    </cofactor>
    <text evidence="10">Binds 3 Mg(2+) ions per subunit.</text>
</comment>
<evidence type="ECO:0000313" key="12">
    <source>
        <dbReference type="Proteomes" id="UP000504634"/>
    </source>
</evidence>
<comment type="subcellular location">
    <subcellularLocation>
        <location evidence="10">Nucleus</location>
    </subcellularLocation>
</comment>
<comment type="subunit">
    <text evidence="10">Monomer.</text>
</comment>
<accession>A0A6J2UBW5</accession>
<dbReference type="Pfam" id="PF00294">
    <property type="entry name" value="PfkB"/>
    <property type="match status" value="1"/>
</dbReference>
<keyword evidence="5 10" id="KW-0660">Purine salvage</keyword>